<name>A0AAD8U9E6_GLOAC</name>
<keyword evidence="2" id="KW-1185">Reference proteome</keyword>
<protein>
    <submittedName>
        <fullName evidence="1">Uncharacterized protein</fullName>
    </submittedName>
</protein>
<organism evidence="1 2">
    <name type="scientific">Glomerella acutata</name>
    <name type="common">Colletotrichum acutatum</name>
    <dbReference type="NCBI Taxonomy" id="27357"/>
    <lineage>
        <taxon>Eukaryota</taxon>
        <taxon>Fungi</taxon>
        <taxon>Dikarya</taxon>
        <taxon>Ascomycota</taxon>
        <taxon>Pezizomycotina</taxon>
        <taxon>Sordariomycetes</taxon>
        <taxon>Hypocreomycetidae</taxon>
        <taxon>Glomerellales</taxon>
        <taxon>Glomerellaceae</taxon>
        <taxon>Colletotrichum</taxon>
        <taxon>Colletotrichum acutatum species complex</taxon>
    </lineage>
</organism>
<dbReference type="AlphaFoldDB" id="A0AAD8U9E6"/>
<dbReference type="Proteomes" id="UP001244207">
    <property type="component" value="Unassembled WGS sequence"/>
</dbReference>
<proteinExistence type="predicted"/>
<sequence>MGPRQRAMAFAFTREKGMIATWRYLIFFDTKIDRWIDDTYTSQFLPLLWIDGNNTLSSVHISVPIALKRLTTVCVRVLVRASGRDATLLSTIIQGSGLSEEGLLCRCNCGLGRLGGFGTIRTTAHLGRKYGVFLVQTSHRIRYREISVYLSEGDPLPCHLRDSGTAGTSVRLSRASARRDRDCCSGIRCAFGGRRELGRTFGVRYPDGRVCWFYLLMV</sequence>
<comment type="caution">
    <text evidence="1">The sequence shown here is derived from an EMBL/GenBank/DDBJ whole genome shotgun (WGS) entry which is preliminary data.</text>
</comment>
<accession>A0AAD8U9E6</accession>
<evidence type="ECO:0000313" key="2">
    <source>
        <dbReference type="Proteomes" id="UP001244207"/>
    </source>
</evidence>
<evidence type="ECO:0000313" key="1">
    <source>
        <dbReference type="EMBL" id="KAK1714136.1"/>
    </source>
</evidence>
<reference evidence="1" key="1">
    <citation type="submission" date="2021-12" db="EMBL/GenBank/DDBJ databases">
        <title>Comparative genomics, transcriptomics and evolutionary studies reveal genomic signatures of adaptation to plant cell wall in hemibiotrophic fungi.</title>
        <authorList>
            <consortium name="DOE Joint Genome Institute"/>
            <person name="Baroncelli R."/>
            <person name="Diaz J.F."/>
            <person name="Benocci T."/>
            <person name="Peng M."/>
            <person name="Battaglia E."/>
            <person name="Haridas S."/>
            <person name="Andreopoulos W."/>
            <person name="Labutti K."/>
            <person name="Pangilinan J."/>
            <person name="Floch G.L."/>
            <person name="Makela M.R."/>
            <person name="Henrissat B."/>
            <person name="Grigoriev I.V."/>
            <person name="Crouch J.A."/>
            <person name="De Vries R.P."/>
            <person name="Sukno S.A."/>
            <person name="Thon M.R."/>
        </authorList>
    </citation>
    <scope>NUCLEOTIDE SEQUENCE</scope>
    <source>
        <strain evidence="1">CBS 112980</strain>
    </source>
</reference>
<dbReference type="RefSeq" id="XP_060359952.1">
    <property type="nucleotide sequence ID" value="XM_060513777.1"/>
</dbReference>
<gene>
    <name evidence="1" type="ORF">BDZ83DRAFT_74956</name>
</gene>
<dbReference type="GeneID" id="85397675"/>
<dbReference type="EMBL" id="JAHMHS010000131">
    <property type="protein sequence ID" value="KAK1714136.1"/>
    <property type="molecule type" value="Genomic_DNA"/>
</dbReference>